<evidence type="ECO:0000313" key="6">
    <source>
        <dbReference type="Proteomes" id="UP000074119"/>
    </source>
</evidence>
<keyword evidence="3 4" id="KW-0456">Lyase</keyword>
<evidence type="ECO:0000256" key="4">
    <source>
        <dbReference type="HAMAP-Rule" id="MF_00434"/>
    </source>
</evidence>
<sequence length="95" mass="10669">MTVKLTEQEVSDALSELKGWELRDGKLCTDLEFDNFISAFAFMTRVAMRAEKIDHHPEWSNVYKKVSIALTTHDAGGLSAKDLALAEAIKQELSR</sequence>
<proteinExistence type="inferred from homology"/>
<dbReference type="InterPro" id="IPR001533">
    <property type="entry name" value="Pterin_deHydtase"/>
</dbReference>
<evidence type="ECO:0000313" key="5">
    <source>
        <dbReference type="EMBL" id="AMO68542.1"/>
    </source>
</evidence>
<gene>
    <name evidence="5" type="ORF">AZF00_09615</name>
</gene>
<name>A0A127M5N6_9GAMM</name>
<evidence type="ECO:0000256" key="1">
    <source>
        <dbReference type="ARBA" id="ARBA00001554"/>
    </source>
</evidence>
<dbReference type="AlphaFoldDB" id="A0A127M5N6"/>
<dbReference type="RefSeq" id="WP_008250008.1">
    <property type="nucleotide sequence ID" value="NZ_CP014544.1"/>
</dbReference>
<dbReference type="KEGG" id="zal:AZF00_09615"/>
<protein>
    <recommendedName>
        <fullName evidence="4">Putative pterin-4-alpha-carbinolamine dehydratase</fullName>
        <shortName evidence="4">PHS</shortName>
        <ecNumber evidence="4">4.2.1.96</ecNumber>
    </recommendedName>
    <alternativeName>
        <fullName evidence="4">4-alpha-hydroxy-tetrahydropterin dehydratase</fullName>
    </alternativeName>
    <alternativeName>
        <fullName evidence="4">Pterin carbinolamine dehydratase</fullName>
        <shortName evidence="4">PCD</shortName>
    </alternativeName>
</protein>
<dbReference type="NCBIfam" id="NF002017">
    <property type="entry name" value="PRK00823.1-2"/>
    <property type="match status" value="1"/>
</dbReference>
<dbReference type="EMBL" id="CP014544">
    <property type="protein sequence ID" value="AMO68542.1"/>
    <property type="molecule type" value="Genomic_DNA"/>
</dbReference>
<dbReference type="GO" id="GO:0006729">
    <property type="term" value="P:tetrahydrobiopterin biosynthetic process"/>
    <property type="evidence" value="ECO:0007669"/>
    <property type="project" value="InterPro"/>
</dbReference>
<dbReference type="Proteomes" id="UP000074119">
    <property type="component" value="Chromosome"/>
</dbReference>
<dbReference type="PANTHER" id="PTHR12599:SF0">
    <property type="entry name" value="PTERIN-4-ALPHA-CARBINOLAMINE DEHYDRATASE"/>
    <property type="match status" value="1"/>
</dbReference>
<dbReference type="HAMAP" id="MF_00434">
    <property type="entry name" value="Pterin_4_alpha"/>
    <property type="match status" value="1"/>
</dbReference>
<accession>A0A127M5N6</accession>
<dbReference type="CDD" id="cd00914">
    <property type="entry name" value="PCD_DCoH_subfamily_b"/>
    <property type="match status" value="1"/>
</dbReference>
<dbReference type="InterPro" id="IPR036428">
    <property type="entry name" value="PCD_sf"/>
</dbReference>
<dbReference type="EC" id="4.2.1.96" evidence="4"/>
<evidence type="ECO:0000256" key="3">
    <source>
        <dbReference type="ARBA" id="ARBA00023239"/>
    </source>
</evidence>
<dbReference type="SUPFAM" id="SSF55248">
    <property type="entry name" value="PCD-like"/>
    <property type="match status" value="1"/>
</dbReference>
<evidence type="ECO:0000256" key="2">
    <source>
        <dbReference type="ARBA" id="ARBA00006472"/>
    </source>
</evidence>
<dbReference type="STRING" id="1470434.AZF00_09615"/>
<comment type="similarity">
    <text evidence="2 4">Belongs to the pterin-4-alpha-carbinolamine dehydratase family.</text>
</comment>
<dbReference type="PANTHER" id="PTHR12599">
    <property type="entry name" value="PTERIN-4-ALPHA-CARBINOLAMINE DEHYDRATASE"/>
    <property type="match status" value="1"/>
</dbReference>
<dbReference type="Gene3D" id="3.30.1360.20">
    <property type="entry name" value="Transcriptional coactivator/pterin dehydratase"/>
    <property type="match status" value="1"/>
</dbReference>
<reference evidence="5 6" key="1">
    <citation type="submission" date="2015-12" db="EMBL/GenBank/DDBJ databases">
        <authorList>
            <person name="Shamseldin A."/>
            <person name="Moawad H."/>
            <person name="Abd El-Rahim W.M."/>
            <person name="Sadowsky M.J."/>
        </authorList>
    </citation>
    <scope>NUCLEOTIDE SEQUENCE [LARGE SCALE GENOMIC DNA]</scope>
    <source>
        <strain evidence="5 6">SM2</strain>
    </source>
</reference>
<dbReference type="GO" id="GO:0008124">
    <property type="term" value="F:4-alpha-hydroxytetrahydrobiopterin dehydratase activity"/>
    <property type="evidence" value="ECO:0007669"/>
    <property type="project" value="UniProtKB-UniRule"/>
</dbReference>
<comment type="catalytic activity">
    <reaction evidence="1 4">
        <text>(4aS,6R)-4a-hydroxy-L-erythro-5,6,7,8-tetrahydrobiopterin = (6R)-L-erythro-6,7-dihydrobiopterin + H2O</text>
        <dbReference type="Rhea" id="RHEA:11920"/>
        <dbReference type="ChEBI" id="CHEBI:15377"/>
        <dbReference type="ChEBI" id="CHEBI:15642"/>
        <dbReference type="ChEBI" id="CHEBI:43120"/>
        <dbReference type="EC" id="4.2.1.96"/>
    </reaction>
</comment>
<dbReference type="Pfam" id="PF01329">
    <property type="entry name" value="Pterin_4a"/>
    <property type="match status" value="1"/>
</dbReference>
<organism evidence="5 6">
    <name type="scientific">Zhongshania aliphaticivorans</name>
    <dbReference type="NCBI Taxonomy" id="1470434"/>
    <lineage>
        <taxon>Bacteria</taxon>
        <taxon>Pseudomonadati</taxon>
        <taxon>Pseudomonadota</taxon>
        <taxon>Gammaproteobacteria</taxon>
        <taxon>Cellvibrionales</taxon>
        <taxon>Spongiibacteraceae</taxon>
        <taxon>Zhongshania</taxon>
    </lineage>
</organism>
<dbReference type="NCBIfam" id="NF002018">
    <property type="entry name" value="PRK00823.1-3"/>
    <property type="match status" value="1"/>
</dbReference>